<evidence type="ECO:0000313" key="3">
    <source>
        <dbReference type="EMBL" id="PRY57601.1"/>
    </source>
</evidence>
<dbReference type="AlphaFoldDB" id="A0A2T0UI35"/>
<feature type="compositionally biased region" description="Basic and acidic residues" evidence="1">
    <location>
        <begin position="108"/>
        <end position="120"/>
    </location>
</feature>
<dbReference type="PANTHER" id="PTHR33706">
    <property type="entry name" value="MORN VARIANT REPEAT PROTEIN"/>
    <property type="match status" value="1"/>
</dbReference>
<dbReference type="SUPFAM" id="SSF82185">
    <property type="entry name" value="Histone H3 K4-specific methyltransferase SET7/9 N-terminal domain"/>
    <property type="match status" value="1"/>
</dbReference>
<dbReference type="InterPro" id="IPR011652">
    <property type="entry name" value="MORN_2"/>
</dbReference>
<sequence length="141" mass="16125">MGESTAPRPEDCPDELDAQGRKTGLWSDRDQHGGYMVGEYGEGRRQGVWRHYGDDGRLRSEGPFQDGLVAGRWTWWRANGELLQRGGFDDAEAKHGLWERWTAEGAPLDRGEYDHGRKTGEWTAFNPDGTVRKTTRHRPRK</sequence>
<comment type="caution">
    <text evidence="3">The sequence shown here is derived from an EMBL/GenBank/DDBJ whole genome shotgun (WGS) entry which is preliminary data.</text>
</comment>
<keyword evidence="4" id="KW-1185">Reference proteome</keyword>
<reference evidence="3 4" key="1">
    <citation type="submission" date="2018-03" db="EMBL/GenBank/DDBJ databases">
        <title>Genomic Encyclopedia of Type Strains, Phase III (KMG-III): the genomes of soil and plant-associated and newly described type strains.</title>
        <authorList>
            <person name="Whitman W."/>
        </authorList>
    </citation>
    <scope>NUCLEOTIDE SEQUENCE [LARGE SCALE GENOMIC DNA]</scope>
    <source>
        <strain evidence="3 4">CGMCC 4.7067</strain>
    </source>
</reference>
<evidence type="ECO:0000313" key="4">
    <source>
        <dbReference type="Proteomes" id="UP000238176"/>
    </source>
</evidence>
<evidence type="ECO:0000313" key="5">
    <source>
        <dbReference type="Proteomes" id="UP000574690"/>
    </source>
</evidence>
<protein>
    <submittedName>
        <fullName evidence="3">MORN repeat protein</fullName>
    </submittedName>
</protein>
<evidence type="ECO:0000313" key="2">
    <source>
        <dbReference type="EMBL" id="NUQ91127.1"/>
    </source>
</evidence>
<dbReference type="Gene3D" id="2.20.110.10">
    <property type="entry name" value="Histone H3 K4-specific methyltransferase SET7/9 N-terminal domain"/>
    <property type="match status" value="2"/>
</dbReference>
<feature type="region of interest" description="Disordered" evidence="1">
    <location>
        <begin position="108"/>
        <end position="141"/>
    </location>
</feature>
<reference evidence="2 5" key="2">
    <citation type="submission" date="2020-05" db="EMBL/GenBank/DDBJ databases">
        <title>DNA-SIP metagenomic assembled genomes.</title>
        <authorList>
            <person name="Yu J."/>
        </authorList>
    </citation>
    <scope>NUCLEOTIDE SEQUENCE [LARGE SCALE GENOMIC DNA]</scope>
    <source>
        <strain evidence="2">Bin5.27</strain>
    </source>
</reference>
<dbReference type="EMBL" id="JABFXE010000913">
    <property type="protein sequence ID" value="NUQ91127.1"/>
    <property type="molecule type" value="Genomic_DNA"/>
</dbReference>
<dbReference type="Proteomes" id="UP000574690">
    <property type="component" value="Unassembled WGS sequence"/>
</dbReference>
<accession>A0A2T0UI35</accession>
<dbReference type="OrthoDB" id="8854536at2"/>
<dbReference type="RefSeq" id="WP_106364820.1">
    <property type="nucleotide sequence ID" value="NZ_PVTJ01000006.1"/>
</dbReference>
<proteinExistence type="predicted"/>
<name>A0A2T0UI35_9ACTN</name>
<dbReference type="Proteomes" id="UP000238176">
    <property type="component" value="Unassembled WGS sequence"/>
</dbReference>
<feature type="region of interest" description="Disordered" evidence="1">
    <location>
        <begin position="1"/>
        <end position="33"/>
    </location>
</feature>
<evidence type="ECO:0000256" key="1">
    <source>
        <dbReference type="SAM" id="MobiDB-lite"/>
    </source>
</evidence>
<dbReference type="PANTHER" id="PTHR33706:SF1">
    <property type="entry name" value="TPR REPEAT PROTEIN"/>
    <property type="match status" value="1"/>
</dbReference>
<dbReference type="EMBL" id="PVTJ01000006">
    <property type="protein sequence ID" value="PRY57601.1"/>
    <property type="molecule type" value="Genomic_DNA"/>
</dbReference>
<dbReference type="Pfam" id="PF07661">
    <property type="entry name" value="MORN_2"/>
    <property type="match status" value="1"/>
</dbReference>
<gene>
    <name evidence="3" type="ORF">B0I28_10621</name>
    <name evidence="2" type="ORF">HOQ43_22010</name>
</gene>
<organism evidence="3 4">
    <name type="scientific">Glycomyces artemisiae</name>
    <dbReference type="NCBI Taxonomy" id="1076443"/>
    <lineage>
        <taxon>Bacteria</taxon>
        <taxon>Bacillati</taxon>
        <taxon>Actinomycetota</taxon>
        <taxon>Actinomycetes</taxon>
        <taxon>Glycomycetales</taxon>
        <taxon>Glycomycetaceae</taxon>
        <taxon>Glycomyces</taxon>
    </lineage>
</organism>